<gene>
    <name evidence="1" type="ORF">EA457_10525</name>
</gene>
<evidence type="ECO:0000313" key="1">
    <source>
        <dbReference type="EMBL" id="QGH02927.1"/>
    </source>
</evidence>
<dbReference type="AlphaFoldDB" id="A0A9X7X9J0"/>
<organism evidence="1 2">
    <name type="scientific">Streptococcus dysgalactiae subsp. dysgalactiae</name>
    <dbReference type="NCBI Taxonomy" id="99822"/>
    <lineage>
        <taxon>Bacteria</taxon>
        <taxon>Bacillati</taxon>
        <taxon>Bacillota</taxon>
        <taxon>Bacilli</taxon>
        <taxon>Lactobacillales</taxon>
        <taxon>Streptococcaceae</taxon>
        <taxon>Streptococcus</taxon>
    </lineage>
</organism>
<name>A0A9X7X9J0_STRDY</name>
<protein>
    <submittedName>
        <fullName evidence="1">DNA-binding protein</fullName>
    </submittedName>
</protein>
<accession>A0A9X7X9J0</accession>
<sequence>MILTENQTTAIRRKKADLQLKNFELANELKVASKTVPKILAGNYNANKRIYSNILEWLASDYL</sequence>
<dbReference type="GO" id="GO:0003677">
    <property type="term" value="F:DNA binding"/>
    <property type="evidence" value="ECO:0007669"/>
    <property type="project" value="UniProtKB-KW"/>
</dbReference>
<dbReference type="EMBL" id="CP033165">
    <property type="protein sequence ID" value="QGH02927.1"/>
    <property type="molecule type" value="Genomic_DNA"/>
</dbReference>
<evidence type="ECO:0000313" key="2">
    <source>
        <dbReference type="Proteomes" id="UP000347383"/>
    </source>
</evidence>
<proteinExistence type="predicted"/>
<dbReference type="Proteomes" id="UP000347383">
    <property type="component" value="Chromosome"/>
</dbReference>
<reference evidence="1 2" key="1">
    <citation type="submission" date="2018-10" db="EMBL/GenBank/DDBJ databases">
        <title>Comparative Genomics Analysis of the Streptococcus dysgalactiae subspecies dysgalactiae.</title>
        <authorList>
            <person name="Koh T.H."/>
            <person name="Abdul Rahman N."/>
            <person name="Sessions O.M."/>
        </authorList>
    </citation>
    <scope>NUCLEOTIDE SEQUENCE [LARGE SCALE GENOMIC DNA]</scope>
    <source>
        <strain evidence="1 2">DB60705-15</strain>
    </source>
</reference>
<keyword evidence="1" id="KW-0238">DNA-binding</keyword>
<dbReference type="RefSeq" id="WP_155778641.1">
    <property type="nucleotide sequence ID" value="NZ_CP033165.1"/>
</dbReference>